<feature type="binding site" evidence="9">
    <location>
        <position position="359"/>
    </location>
    <ligand>
        <name>Zn(2+)</name>
        <dbReference type="ChEBI" id="CHEBI:29105"/>
        <note>catalytic</note>
    </ligand>
</feature>
<keyword evidence="2 9" id="KW-0479">Metal-binding</keyword>
<evidence type="ECO:0000256" key="5">
    <source>
        <dbReference type="ARBA" id="ARBA00023049"/>
    </source>
</evidence>
<evidence type="ECO:0000256" key="8">
    <source>
        <dbReference type="PROSITE-ProRule" id="PRU00076"/>
    </source>
</evidence>
<evidence type="ECO:0000256" key="1">
    <source>
        <dbReference type="ARBA" id="ARBA00022670"/>
    </source>
</evidence>
<evidence type="ECO:0000256" key="7">
    <source>
        <dbReference type="ARBA" id="ARBA00023180"/>
    </source>
</evidence>
<dbReference type="OrthoDB" id="10035764at2759"/>
<keyword evidence="5" id="KW-0482">Metalloprotease</keyword>
<dbReference type="GO" id="GO:0046872">
    <property type="term" value="F:metal ion binding"/>
    <property type="evidence" value="ECO:0007669"/>
    <property type="project" value="UniProtKB-KW"/>
</dbReference>
<dbReference type="Gene3D" id="2.10.25.10">
    <property type="entry name" value="Laminin"/>
    <property type="match status" value="1"/>
</dbReference>
<dbReference type="Gene3D" id="3.40.390.10">
    <property type="entry name" value="Collagenase (Catalytic Domain)"/>
    <property type="match status" value="1"/>
</dbReference>
<feature type="signal peptide" evidence="10">
    <location>
        <begin position="1"/>
        <end position="16"/>
    </location>
</feature>
<proteinExistence type="predicted"/>
<organism evidence="13 14">
    <name type="scientific">Dimorphilus gyrociliatus</name>
    <dbReference type="NCBI Taxonomy" id="2664684"/>
    <lineage>
        <taxon>Eukaryota</taxon>
        <taxon>Metazoa</taxon>
        <taxon>Spiralia</taxon>
        <taxon>Lophotrochozoa</taxon>
        <taxon>Annelida</taxon>
        <taxon>Polychaeta</taxon>
        <taxon>Polychaeta incertae sedis</taxon>
        <taxon>Dinophilidae</taxon>
        <taxon>Dimorphilus</taxon>
    </lineage>
</organism>
<dbReference type="InterPro" id="IPR000742">
    <property type="entry name" value="EGF"/>
</dbReference>
<keyword evidence="10" id="KW-0732">Signal</keyword>
<dbReference type="InterPro" id="IPR024079">
    <property type="entry name" value="MetalloPept_cat_dom_sf"/>
</dbReference>
<dbReference type="InterPro" id="IPR001590">
    <property type="entry name" value="Peptidase_M12B"/>
</dbReference>
<dbReference type="SUPFAM" id="SSF55486">
    <property type="entry name" value="Metalloproteases ('zincins'), catalytic domain"/>
    <property type="match status" value="1"/>
</dbReference>
<evidence type="ECO:0000256" key="3">
    <source>
        <dbReference type="ARBA" id="ARBA00022801"/>
    </source>
</evidence>
<evidence type="ECO:0000256" key="10">
    <source>
        <dbReference type="SAM" id="SignalP"/>
    </source>
</evidence>
<feature type="active site" evidence="9">
    <location>
        <position position="350"/>
    </location>
</feature>
<dbReference type="GO" id="GO:0006509">
    <property type="term" value="P:membrane protein ectodomain proteolysis"/>
    <property type="evidence" value="ECO:0007669"/>
    <property type="project" value="TreeGrafter"/>
</dbReference>
<keyword evidence="14" id="KW-1185">Reference proteome</keyword>
<keyword evidence="6 8" id="KW-1015">Disulfide bond</keyword>
<dbReference type="PROSITE" id="PS00022">
    <property type="entry name" value="EGF_1"/>
    <property type="match status" value="1"/>
</dbReference>
<dbReference type="Proteomes" id="UP000549394">
    <property type="component" value="Unassembled WGS sequence"/>
</dbReference>
<dbReference type="Gene3D" id="3.40.1620.60">
    <property type="match status" value="1"/>
</dbReference>
<dbReference type="SUPFAM" id="SSF57196">
    <property type="entry name" value="EGF/Laminin"/>
    <property type="match status" value="1"/>
</dbReference>
<evidence type="ECO:0000313" key="14">
    <source>
        <dbReference type="Proteomes" id="UP000549394"/>
    </source>
</evidence>
<accession>A0A7I8WBD7</accession>
<keyword evidence="3" id="KW-0378">Hydrolase</keyword>
<feature type="chain" id="PRO_5029709349" evidence="10">
    <location>
        <begin position="17"/>
        <end position="700"/>
    </location>
</feature>
<comment type="caution">
    <text evidence="13">The sequence shown here is derived from an EMBL/GenBank/DDBJ whole genome shotgun (WGS) entry which is preliminary data.</text>
</comment>
<dbReference type="PANTHER" id="PTHR11905">
    <property type="entry name" value="ADAM A DISINTEGRIN AND METALLOPROTEASE DOMAIN"/>
    <property type="match status" value="1"/>
</dbReference>
<keyword evidence="8" id="KW-0245">EGF-like domain</keyword>
<comment type="caution">
    <text evidence="8">Lacks conserved residue(s) required for the propagation of feature annotation.</text>
</comment>
<dbReference type="Pfam" id="PF00008">
    <property type="entry name" value="EGF"/>
    <property type="match status" value="1"/>
</dbReference>
<dbReference type="AlphaFoldDB" id="A0A7I8WBD7"/>
<dbReference type="GO" id="GO:0004222">
    <property type="term" value="F:metalloendopeptidase activity"/>
    <property type="evidence" value="ECO:0007669"/>
    <property type="project" value="InterPro"/>
</dbReference>
<evidence type="ECO:0000313" key="13">
    <source>
        <dbReference type="EMBL" id="CAD5125420.1"/>
    </source>
</evidence>
<dbReference type="CDD" id="cd00054">
    <property type="entry name" value="EGF_CA"/>
    <property type="match status" value="1"/>
</dbReference>
<dbReference type="InterPro" id="IPR006586">
    <property type="entry name" value="ADAM_Cys-rich"/>
</dbReference>
<dbReference type="EMBL" id="CAJFCJ010000026">
    <property type="protein sequence ID" value="CAD5125420.1"/>
    <property type="molecule type" value="Genomic_DNA"/>
</dbReference>
<evidence type="ECO:0000256" key="2">
    <source>
        <dbReference type="ARBA" id="ARBA00022723"/>
    </source>
</evidence>
<evidence type="ECO:0000256" key="6">
    <source>
        <dbReference type="ARBA" id="ARBA00023157"/>
    </source>
</evidence>
<sequence length="700" mass="77922">MNLFLLLIGVVGLVVGFSTGVPVFTDRRMVKIQNFKRVQRSPNDHYEIHVDVPVEDEIVSLELKRNADINPNMKIEFENRELAKGHLKGVFPYQDINSGAAVMVSEKIIDGRVKRSIEGKFEHRGMEILISPTINNEDGEHFIDTPSPSERDASSQPISFKVEERIKDNMKRSVAKPHYHVEAVNIIDYTIWDFFLQITSGNDENEAVSKIRYQFFHIMNGVDLAYRRINDPRYMISVFVKKMMIIRQKENCPFTDGPSPLRVRSNSGREAIDARESLKRLTTWMRDPTNTGGEDWMDWDHTFLWTKKDLYSSSSYTTVGVSYVARVCTETGTSVNEYIGMSSWKIAAHELAHNLGSYHDGMETSAACSPNDKNIMSPSFGSLHVASIRNSFAFSQCSIDAIYESINGNDKDGFPRTCIMNKVCGNDAFNQDEITQDNQAPGAIYSLEEQCVLIFGNGAAPDDRCTNERDNVCQRLVCKVGMYCRAQDPGAEDGSPCGEDKVCIKGNCVHSSQLSFRRMKNHNSDCTSGVTLQRTVPPGCTNTALNIRTYIDRSYRLVTSCEEYVTHYPEECFSGVEDDCCKKCSEMGLTRANTQIANSNSACDPNPCKNSGVCRQYGSSAYVCECPAGSGGKDCDRGESEGGPPIVQTVPTPPCIDENIRVTVYGDNSNVVGCSDGASQYGANFCRQVGQYCCLSCKDV</sequence>
<gene>
    <name evidence="13" type="ORF">DGYR_LOCUS12798</name>
</gene>
<feature type="binding site" evidence="9">
    <location>
        <position position="353"/>
    </location>
    <ligand>
        <name>Zn(2+)</name>
        <dbReference type="ChEBI" id="CHEBI:29105"/>
        <note>catalytic</note>
    </ligand>
</feature>
<dbReference type="SMART" id="SM00608">
    <property type="entry name" value="ACR"/>
    <property type="match status" value="1"/>
</dbReference>
<dbReference type="Pfam" id="PF13688">
    <property type="entry name" value="Reprolysin_5"/>
    <property type="match status" value="1"/>
</dbReference>
<dbReference type="PROSITE" id="PS50026">
    <property type="entry name" value="EGF_3"/>
    <property type="match status" value="1"/>
</dbReference>
<evidence type="ECO:0000259" key="12">
    <source>
        <dbReference type="PROSITE" id="PS50215"/>
    </source>
</evidence>
<dbReference type="Pfam" id="PF17771">
    <property type="entry name" value="ADAMTS_CR_2"/>
    <property type="match status" value="1"/>
</dbReference>
<dbReference type="InterPro" id="IPR041645">
    <property type="entry name" value="ADAMTS_CR_2"/>
</dbReference>
<feature type="domain" description="EGF-like" evidence="11">
    <location>
        <begin position="599"/>
        <end position="636"/>
    </location>
</feature>
<evidence type="ECO:0000256" key="9">
    <source>
        <dbReference type="PROSITE-ProRule" id="PRU00276"/>
    </source>
</evidence>
<feature type="disulfide bond" evidence="8">
    <location>
        <begin position="626"/>
        <end position="635"/>
    </location>
</feature>
<feature type="domain" description="Peptidase M12B" evidence="12">
    <location>
        <begin position="179"/>
        <end position="407"/>
    </location>
</feature>
<keyword evidence="4 9" id="KW-0862">Zinc</keyword>
<reference evidence="13 14" key="1">
    <citation type="submission" date="2020-08" db="EMBL/GenBank/DDBJ databases">
        <authorList>
            <person name="Hejnol A."/>
        </authorList>
    </citation>
    <scope>NUCLEOTIDE SEQUENCE [LARGE SCALE GENOMIC DNA]</scope>
</reference>
<protein>
    <submittedName>
        <fullName evidence="13">Uncharacterized protein</fullName>
    </submittedName>
</protein>
<dbReference type="PANTHER" id="PTHR11905:SF159">
    <property type="entry name" value="ADAM METALLOPROTEASE"/>
    <property type="match status" value="1"/>
</dbReference>
<keyword evidence="1" id="KW-0645">Protease</keyword>
<evidence type="ECO:0000256" key="4">
    <source>
        <dbReference type="ARBA" id="ARBA00022833"/>
    </source>
</evidence>
<feature type="binding site" evidence="9">
    <location>
        <position position="349"/>
    </location>
    <ligand>
        <name>Zn(2+)</name>
        <dbReference type="ChEBI" id="CHEBI:29105"/>
        <note>catalytic</note>
    </ligand>
</feature>
<keyword evidence="7" id="KW-0325">Glycoprotein</keyword>
<name>A0A7I8WBD7_9ANNE</name>
<dbReference type="PROSITE" id="PS50215">
    <property type="entry name" value="ADAM_MEPRO"/>
    <property type="match status" value="1"/>
</dbReference>
<evidence type="ECO:0000259" key="11">
    <source>
        <dbReference type="PROSITE" id="PS50026"/>
    </source>
</evidence>